<protein>
    <submittedName>
        <fullName evidence="2">Uncharacterized protein</fullName>
    </submittedName>
</protein>
<feature type="region of interest" description="Disordered" evidence="1">
    <location>
        <begin position="1"/>
        <end position="115"/>
    </location>
</feature>
<evidence type="ECO:0000256" key="1">
    <source>
        <dbReference type="SAM" id="MobiDB-lite"/>
    </source>
</evidence>
<accession>S3BWR0</accession>
<dbReference type="AlphaFoldDB" id="S3BWR0"/>
<dbReference type="Proteomes" id="UP000016923">
    <property type="component" value="Unassembled WGS sequence"/>
</dbReference>
<feature type="compositionally biased region" description="Basic residues" evidence="1">
    <location>
        <begin position="1"/>
        <end position="11"/>
    </location>
</feature>
<gene>
    <name evidence="2" type="ORF">F503_00131</name>
</gene>
<evidence type="ECO:0000313" key="2">
    <source>
        <dbReference type="EMBL" id="EPE04977.1"/>
    </source>
</evidence>
<evidence type="ECO:0000313" key="3">
    <source>
        <dbReference type="Proteomes" id="UP000016923"/>
    </source>
</evidence>
<dbReference type="EMBL" id="KE148158">
    <property type="protein sequence ID" value="EPE04977.1"/>
    <property type="molecule type" value="Genomic_DNA"/>
</dbReference>
<organism evidence="2 3">
    <name type="scientific">Ophiostoma piceae (strain UAMH 11346)</name>
    <name type="common">Sap stain fungus</name>
    <dbReference type="NCBI Taxonomy" id="1262450"/>
    <lineage>
        <taxon>Eukaryota</taxon>
        <taxon>Fungi</taxon>
        <taxon>Dikarya</taxon>
        <taxon>Ascomycota</taxon>
        <taxon>Pezizomycotina</taxon>
        <taxon>Sordariomycetes</taxon>
        <taxon>Sordariomycetidae</taxon>
        <taxon>Ophiostomatales</taxon>
        <taxon>Ophiostomataceae</taxon>
        <taxon>Ophiostoma</taxon>
    </lineage>
</organism>
<name>S3BWR0_OPHP1</name>
<feature type="compositionally biased region" description="Basic and acidic residues" evidence="1">
    <location>
        <begin position="27"/>
        <end position="61"/>
    </location>
</feature>
<sequence>MRAPKGKRQQKKERATGATEGEDRAEDEDKGRRQAKTKDRRQANKDRRQGQETTRGDEKDSGVVSTGQLEGVAPRTSPAGSLVPGPWAGDKDRDLLRTNQNGGSGGENGFRGRSE</sequence>
<keyword evidence="3" id="KW-1185">Reference proteome</keyword>
<reference evidence="2 3" key="1">
    <citation type="journal article" date="2013" name="BMC Genomics">
        <title>The genome and transcriptome of the pine saprophyte Ophiostoma piceae, and a comparison with the bark beetle-associated pine pathogen Grosmannia clavigera.</title>
        <authorList>
            <person name="Haridas S."/>
            <person name="Wang Y."/>
            <person name="Lim L."/>
            <person name="Massoumi Alamouti S."/>
            <person name="Jackman S."/>
            <person name="Docking R."/>
            <person name="Robertson G."/>
            <person name="Birol I."/>
            <person name="Bohlmann J."/>
            <person name="Breuil C."/>
        </authorList>
    </citation>
    <scope>NUCLEOTIDE SEQUENCE [LARGE SCALE GENOMIC DNA]</scope>
    <source>
        <strain evidence="2 3">UAMH 11346</strain>
    </source>
</reference>
<dbReference type="VEuPathDB" id="FungiDB:F503_00131"/>
<dbReference type="HOGENOM" id="CLU_2109742_0_0_1"/>
<proteinExistence type="predicted"/>